<keyword evidence="2" id="KW-1185">Reference proteome</keyword>
<gene>
    <name evidence="1" type="ORF">GCM10025770_02250</name>
</gene>
<organism evidence="1 2">
    <name type="scientific">Viridibacterium curvum</name>
    <dbReference type="NCBI Taxonomy" id="1101404"/>
    <lineage>
        <taxon>Bacteria</taxon>
        <taxon>Pseudomonadati</taxon>
        <taxon>Pseudomonadota</taxon>
        <taxon>Betaproteobacteria</taxon>
        <taxon>Rhodocyclales</taxon>
        <taxon>Rhodocyclaceae</taxon>
        <taxon>Viridibacterium</taxon>
    </lineage>
</organism>
<comment type="caution">
    <text evidence="1">The sequence shown here is derived from an EMBL/GenBank/DDBJ whole genome shotgun (WGS) entry which is preliminary data.</text>
</comment>
<evidence type="ECO:0000313" key="2">
    <source>
        <dbReference type="Proteomes" id="UP001500547"/>
    </source>
</evidence>
<dbReference type="Proteomes" id="UP001500547">
    <property type="component" value="Unassembled WGS sequence"/>
</dbReference>
<dbReference type="EMBL" id="BAABLD010000002">
    <property type="protein sequence ID" value="GAA5158134.1"/>
    <property type="molecule type" value="Genomic_DNA"/>
</dbReference>
<accession>A0ABP9Q7J2</accession>
<name>A0ABP9Q7J2_9RHOO</name>
<sequence length="109" mass="11576">MLRFGFGGVQHQGHLQDAATGGGLTGEGADVHGELHRRGASCAATAVCQGWLRKQGSECARKRDKNAAWPAKQGVANGVLQDAKWGTRLRVKLEVRLQDGLRDARSGTG</sequence>
<protein>
    <submittedName>
        <fullName evidence="1">Uncharacterized protein</fullName>
    </submittedName>
</protein>
<proteinExistence type="predicted"/>
<reference evidence="2" key="1">
    <citation type="journal article" date="2019" name="Int. J. Syst. Evol. Microbiol.">
        <title>The Global Catalogue of Microorganisms (GCM) 10K type strain sequencing project: providing services to taxonomists for standard genome sequencing and annotation.</title>
        <authorList>
            <consortium name="The Broad Institute Genomics Platform"/>
            <consortium name="The Broad Institute Genome Sequencing Center for Infectious Disease"/>
            <person name="Wu L."/>
            <person name="Ma J."/>
        </authorList>
    </citation>
    <scope>NUCLEOTIDE SEQUENCE [LARGE SCALE GENOMIC DNA]</scope>
    <source>
        <strain evidence="2">JCM 18715</strain>
    </source>
</reference>
<evidence type="ECO:0000313" key="1">
    <source>
        <dbReference type="EMBL" id="GAA5158134.1"/>
    </source>
</evidence>